<dbReference type="HAMAP" id="MF_01187">
    <property type="entry name" value="UPF0434"/>
    <property type="match status" value="1"/>
</dbReference>
<reference evidence="2 3" key="1">
    <citation type="journal article" date="2018" name="ISME J.">
        <title>A methanotrophic archaeon couples anaerobic oxidation of methane to Fe(III) reduction.</title>
        <authorList>
            <person name="Cai C."/>
            <person name="Leu A.O."/>
            <person name="Xie G.J."/>
            <person name="Guo J."/>
            <person name="Feng Y."/>
            <person name="Zhao J.X."/>
            <person name="Tyson G.W."/>
            <person name="Yuan Z."/>
            <person name="Hu S."/>
        </authorList>
    </citation>
    <scope>NUCLEOTIDE SEQUENCE [LARGE SCALE GENOMIC DNA]</scope>
    <source>
        <strain evidence="2">FeB_12</strain>
    </source>
</reference>
<protein>
    <recommendedName>
        <fullName evidence="1">UPF0434 protein C3F09_13045</fullName>
    </recommendedName>
</protein>
<dbReference type="InterPro" id="IPR005651">
    <property type="entry name" value="Trm112-like"/>
</dbReference>
<evidence type="ECO:0000313" key="2">
    <source>
        <dbReference type="EMBL" id="PWB67682.1"/>
    </source>
</evidence>
<dbReference type="AlphaFoldDB" id="A0A855WUN6"/>
<name>A0A855WUN6_9BACT</name>
<organism evidence="2 3">
    <name type="scientific">candidate division GN15 bacterium</name>
    <dbReference type="NCBI Taxonomy" id="2072418"/>
    <lineage>
        <taxon>Bacteria</taxon>
        <taxon>candidate division GN15</taxon>
    </lineage>
</organism>
<dbReference type="EMBL" id="PQAP01000235">
    <property type="protein sequence ID" value="PWB67682.1"/>
    <property type="molecule type" value="Genomic_DNA"/>
</dbReference>
<dbReference type="PANTHER" id="PTHR33505">
    <property type="entry name" value="ZGC:162634"/>
    <property type="match status" value="1"/>
</dbReference>
<sequence>MSPRLLEKLVCPRCHGTLVFREASQRLECNACALGYPVVNGIPVMLVDEAKSLR</sequence>
<proteinExistence type="inferred from homology"/>
<evidence type="ECO:0000313" key="3">
    <source>
        <dbReference type="Proteomes" id="UP000250918"/>
    </source>
</evidence>
<comment type="similarity">
    <text evidence="1">Belongs to the UPF0434 family.</text>
</comment>
<evidence type="ECO:0000256" key="1">
    <source>
        <dbReference type="HAMAP-Rule" id="MF_01187"/>
    </source>
</evidence>
<dbReference type="GO" id="GO:0005829">
    <property type="term" value="C:cytosol"/>
    <property type="evidence" value="ECO:0007669"/>
    <property type="project" value="TreeGrafter"/>
</dbReference>
<gene>
    <name evidence="2" type="ORF">C3F09_13045</name>
</gene>
<dbReference type="PANTHER" id="PTHR33505:SF4">
    <property type="entry name" value="PROTEIN PREY, MITOCHONDRIAL"/>
    <property type="match status" value="1"/>
</dbReference>
<dbReference type="Proteomes" id="UP000250918">
    <property type="component" value="Unassembled WGS sequence"/>
</dbReference>
<accession>A0A855WUN6</accession>
<dbReference type="Pfam" id="PF03966">
    <property type="entry name" value="Trm112p"/>
    <property type="match status" value="1"/>
</dbReference>
<comment type="caution">
    <text evidence="2">The sequence shown here is derived from an EMBL/GenBank/DDBJ whole genome shotgun (WGS) entry which is preliminary data.</text>
</comment>
<dbReference type="SUPFAM" id="SSF158997">
    <property type="entry name" value="Trm112p-like"/>
    <property type="match status" value="1"/>
</dbReference>
<dbReference type="Gene3D" id="2.20.25.10">
    <property type="match status" value="1"/>
</dbReference>